<dbReference type="SUPFAM" id="SSF103473">
    <property type="entry name" value="MFS general substrate transporter"/>
    <property type="match status" value="1"/>
</dbReference>
<feature type="transmembrane region" description="Helical" evidence="7">
    <location>
        <begin position="191"/>
        <end position="217"/>
    </location>
</feature>
<dbReference type="RefSeq" id="XP_046011112.1">
    <property type="nucleotide sequence ID" value="XM_046158804.1"/>
</dbReference>
<evidence type="ECO:0000256" key="2">
    <source>
        <dbReference type="ARBA" id="ARBA00022448"/>
    </source>
</evidence>
<protein>
    <submittedName>
        <fullName evidence="9">Major facilitator superfamily domain-containing protein</fullName>
    </submittedName>
</protein>
<reference evidence="9" key="1">
    <citation type="journal article" date="2021" name="Nat. Commun.">
        <title>Genetic determinants of endophytism in the Arabidopsis root mycobiome.</title>
        <authorList>
            <person name="Mesny F."/>
            <person name="Miyauchi S."/>
            <person name="Thiergart T."/>
            <person name="Pickel B."/>
            <person name="Atanasova L."/>
            <person name="Karlsson M."/>
            <person name="Huettel B."/>
            <person name="Barry K.W."/>
            <person name="Haridas S."/>
            <person name="Chen C."/>
            <person name="Bauer D."/>
            <person name="Andreopoulos W."/>
            <person name="Pangilinan J."/>
            <person name="LaButti K."/>
            <person name="Riley R."/>
            <person name="Lipzen A."/>
            <person name="Clum A."/>
            <person name="Drula E."/>
            <person name="Henrissat B."/>
            <person name="Kohler A."/>
            <person name="Grigoriev I.V."/>
            <person name="Martin F.M."/>
            <person name="Hacquard S."/>
        </authorList>
    </citation>
    <scope>NUCLEOTIDE SEQUENCE</scope>
    <source>
        <strain evidence="9">MPI-CAGE-CH-0230</strain>
    </source>
</reference>
<dbReference type="InterPro" id="IPR036259">
    <property type="entry name" value="MFS_trans_sf"/>
</dbReference>
<name>A0A9P9BP20_9PEZI</name>
<feature type="transmembrane region" description="Helical" evidence="7">
    <location>
        <begin position="157"/>
        <end position="179"/>
    </location>
</feature>
<accession>A0A9P9BP20</accession>
<evidence type="ECO:0000256" key="7">
    <source>
        <dbReference type="SAM" id="Phobius"/>
    </source>
</evidence>
<keyword evidence="3 7" id="KW-0812">Transmembrane</keyword>
<dbReference type="PROSITE" id="PS50850">
    <property type="entry name" value="MFS"/>
    <property type="match status" value="1"/>
</dbReference>
<dbReference type="PANTHER" id="PTHR23511:SF34">
    <property type="entry name" value="SYNAPTIC VESICLE GLYCOPROTEIN 2"/>
    <property type="match status" value="1"/>
</dbReference>
<evidence type="ECO:0000313" key="9">
    <source>
        <dbReference type="EMBL" id="KAH7028824.1"/>
    </source>
</evidence>
<keyword evidence="10" id="KW-1185">Reference proteome</keyword>
<evidence type="ECO:0000256" key="6">
    <source>
        <dbReference type="SAM" id="MobiDB-lite"/>
    </source>
</evidence>
<keyword evidence="5 7" id="KW-0472">Membrane</keyword>
<dbReference type="Pfam" id="PF00083">
    <property type="entry name" value="Sugar_tr"/>
    <property type="match status" value="2"/>
</dbReference>
<dbReference type="PANTHER" id="PTHR23511">
    <property type="entry name" value="SYNAPTIC VESICLE GLYCOPROTEIN 2"/>
    <property type="match status" value="1"/>
</dbReference>
<feature type="transmembrane region" description="Helical" evidence="7">
    <location>
        <begin position="116"/>
        <end position="137"/>
    </location>
</feature>
<feature type="domain" description="Major facilitator superfamily (MFS) profile" evidence="8">
    <location>
        <begin position="51"/>
        <end position="553"/>
    </location>
</feature>
<dbReference type="GeneID" id="70188350"/>
<proteinExistence type="predicted"/>
<feature type="compositionally biased region" description="Basic and acidic residues" evidence="6">
    <location>
        <begin position="613"/>
        <end position="625"/>
    </location>
</feature>
<feature type="transmembrane region" description="Helical" evidence="7">
    <location>
        <begin position="531"/>
        <end position="550"/>
    </location>
</feature>
<sequence>MASSIILAINKLLKYWEPLDVATDISHVRNRQRREARVLQILEGIGFSWRIYFVAFFGFLASSWSLIAINITMPALTFVYNFHDKQDLILDCATLSGTVLGMILFGHLADRVGRSALYGFELLIVLSAVGGAAFTSQGYAATGPDGLHSMDMEAALIWWRVALGLGIGAEYPMSAVIAAEFTSTAWRGTMLAAIFIAQPVGRLLAYSLNIGILSGFANSYQQDMWATHEEMLSSDPSLAMPKLTVDKVWRLVIGLAGVPAVFAVALRIFIPETPRFYSAVKRDMRKAYEAAIRLGSASPRPEDAESCGSDDLDELDNTQEPQTSWGAAANAYFFGKSQGWKPLFAITLQWLLLDVCFYGTGLDSPSTLAALWLDKAPGEQRAEWNVDPGNPGAGIYDVLYWNSKRTLLTTSTSAIAGSICVIPLVGFVSRKTLFIVTSALLAVTFAATAISIHFTYAQAPSHVASIVFYAITQFLFNIGPNTLTFIIAVEIFPTEFRGTSYGIAAAGGKVGAIIIRPIVQTMGPKDGFRLPVLLGVFAVIMALMAVLAWIEPYGVGWPEIQRVDPGQNWFRRLNNLSLEEISPWPPILEDDEGEGQPQAPVEALKIHHAEELADEPKRSTDEHADGAAAPNNHHRHTPIAASYLRPHANGTPATSHFNDSGYVMEEIRHS</sequence>
<feature type="compositionally biased region" description="Acidic residues" evidence="6">
    <location>
        <begin position="304"/>
        <end position="317"/>
    </location>
</feature>
<comment type="subcellular location">
    <subcellularLocation>
        <location evidence="1">Membrane</location>
        <topology evidence="1">Multi-pass membrane protein</topology>
    </subcellularLocation>
</comment>
<evidence type="ECO:0000259" key="8">
    <source>
        <dbReference type="PROSITE" id="PS50850"/>
    </source>
</evidence>
<evidence type="ECO:0000313" key="10">
    <source>
        <dbReference type="Proteomes" id="UP000756346"/>
    </source>
</evidence>
<feature type="transmembrane region" description="Helical" evidence="7">
    <location>
        <begin position="433"/>
        <end position="454"/>
    </location>
</feature>
<evidence type="ECO:0000256" key="4">
    <source>
        <dbReference type="ARBA" id="ARBA00022989"/>
    </source>
</evidence>
<dbReference type="EMBL" id="JAGTJQ010000006">
    <property type="protein sequence ID" value="KAH7028824.1"/>
    <property type="molecule type" value="Genomic_DNA"/>
</dbReference>
<keyword evidence="4 7" id="KW-1133">Transmembrane helix</keyword>
<gene>
    <name evidence="9" type="ORF">B0I36DRAFT_363446</name>
</gene>
<evidence type="ECO:0000256" key="5">
    <source>
        <dbReference type="ARBA" id="ARBA00023136"/>
    </source>
</evidence>
<feature type="transmembrane region" description="Helical" evidence="7">
    <location>
        <begin position="248"/>
        <end position="270"/>
    </location>
</feature>
<feature type="transmembrane region" description="Helical" evidence="7">
    <location>
        <begin position="88"/>
        <end position="109"/>
    </location>
</feature>
<dbReference type="InterPro" id="IPR020846">
    <property type="entry name" value="MFS_dom"/>
</dbReference>
<feature type="region of interest" description="Disordered" evidence="6">
    <location>
        <begin position="297"/>
        <end position="319"/>
    </location>
</feature>
<dbReference type="Proteomes" id="UP000756346">
    <property type="component" value="Unassembled WGS sequence"/>
</dbReference>
<feature type="transmembrane region" description="Helical" evidence="7">
    <location>
        <begin position="407"/>
        <end position="427"/>
    </location>
</feature>
<feature type="region of interest" description="Disordered" evidence="6">
    <location>
        <begin position="613"/>
        <end position="634"/>
    </location>
</feature>
<organism evidence="9 10">
    <name type="scientific">Microdochium trichocladiopsis</name>
    <dbReference type="NCBI Taxonomy" id="1682393"/>
    <lineage>
        <taxon>Eukaryota</taxon>
        <taxon>Fungi</taxon>
        <taxon>Dikarya</taxon>
        <taxon>Ascomycota</taxon>
        <taxon>Pezizomycotina</taxon>
        <taxon>Sordariomycetes</taxon>
        <taxon>Xylariomycetidae</taxon>
        <taxon>Xylariales</taxon>
        <taxon>Microdochiaceae</taxon>
        <taxon>Microdochium</taxon>
    </lineage>
</organism>
<comment type="caution">
    <text evidence="9">The sequence shown here is derived from an EMBL/GenBank/DDBJ whole genome shotgun (WGS) entry which is preliminary data.</text>
</comment>
<dbReference type="GO" id="GO:0016020">
    <property type="term" value="C:membrane"/>
    <property type="evidence" value="ECO:0007669"/>
    <property type="project" value="UniProtKB-SubCell"/>
</dbReference>
<dbReference type="OrthoDB" id="433512at2759"/>
<evidence type="ECO:0000256" key="3">
    <source>
        <dbReference type="ARBA" id="ARBA00022692"/>
    </source>
</evidence>
<dbReference type="GO" id="GO:0022857">
    <property type="term" value="F:transmembrane transporter activity"/>
    <property type="evidence" value="ECO:0007669"/>
    <property type="project" value="InterPro"/>
</dbReference>
<feature type="transmembrane region" description="Helical" evidence="7">
    <location>
        <begin position="51"/>
        <end position="76"/>
    </location>
</feature>
<keyword evidence="2" id="KW-0813">Transport</keyword>
<dbReference type="InterPro" id="IPR005828">
    <property type="entry name" value="MFS_sugar_transport-like"/>
</dbReference>
<dbReference type="Gene3D" id="1.20.1250.20">
    <property type="entry name" value="MFS general substrate transporter like domains"/>
    <property type="match status" value="2"/>
</dbReference>
<dbReference type="AlphaFoldDB" id="A0A9P9BP20"/>
<feature type="transmembrane region" description="Helical" evidence="7">
    <location>
        <begin position="501"/>
        <end position="519"/>
    </location>
</feature>
<evidence type="ECO:0000256" key="1">
    <source>
        <dbReference type="ARBA" id="ARBA00004141"/>
    </source>
</evidence>
<feature type="transmembrane region" description="Helical" evidence="7">
    <location>
        <begin position="466"/>
        <end position="489"/>
    </location>
</feature>